<dbReference type="InterPro" id="IPR036969">
    <property type="entry name" value="Citrate_synthase_sf"/>
</dbReference>
<dbReference type="AlphaFoldDB" id="A0A0A9YC28"/>
<dbReference type="Pfam" id="PF00285">
    <property type="entry name" value="Citrate_synt"/>
    <property type="match status" value="1"/>
</dbReference>
<reference evidence="6" key="1">
    <citation type="journal article" date="2014" name="PLoS ONE">
        <title>Transcriptome-Based Identification of ABC Transporters in the Western Tarnished Plant Bug Lygus hesperus.</title>
        <authorList>
            <person name="Hull J.J."/>
            <person name="Chaney K."/>
            <person name="Geib S.M."/>
            <person name="Fabrick J.A."/>
            <person name="Brent C.S."/>
            <person name="Walsh D."/>
            <person name="Lavine L.C."/>
        </authorList>
    </citation>
    <scope>NUCLEOTIDE SEQUENCE</scope>
</reference>
<dbReference type="Gene3D" id="1.10.580.10">
    <property type="entry name" value="Citrate Synthase, domain 1"/>
    <property type="match status" value="1"/>
</dbReference>
<accession>A0A0A9YC28</accession>
<dbReference type="SUPFAM" id="SSF48256">
    <property type="entry name" value="Citrate synthase"/>
    <property type="match status" value="1"/>
</dbReference>
<evidence type="ECO:0000256" key="4">
    <source>
        <dbReference type="ARBA" id="ARBA00022679"/>
    </source>
</evidence>
<dbReference type="PRINTS" id="PR00143">
    <property type="entry name" value="CITRTSNTHASE"/>
</dbReference>
<keyword evidence="4 5" id="KW-0808">Transferase</keyword>
<evidence type="ECO:0000313" key="6">
    <source>
        <dbReference type="EMBL" id="JAG30612.1"/>
    </source>
</evidence>
<evidence type="ECO:0000256" key="3">
    <source>
        <dbReference type="ARBA" id="ARBA00011738"/>
    </source>
</evidence>
<dbReference type="InterPro" id="IPR019810">
    <property type="entry name" value="Citrate_synthase_AS"/>
</dbReference>
<dbReference type="NCBIfam" id="NF007128">
    <property type="entry name" value="PRK09569.1"/>
    <property type="match status" value="1"/>
</dbReference>
<dbReference type="InterPro" id="IPR002020">
    <property type="entry name" value="Citrate_synthase"/>
</dbReference>
<dbReference type="PROSITE" id="PS00480">
    <property type="entry name" value="CITRATE_SYNTHASE"/>
    <property type="match status" value="1"/>
</dbReference>
<evidence type="ECO:0000256" key="5">
    <source>
        <dbReference type="RuleBase" id="RU000441"/>
    </source>
</evidence>
<dbReference type="PANTHER" id="PTHR11739:SF8">
    <property type="entry name" value="CITRATE SYNTHASE, MITOCHONDRIAL"/>
    <property type="match status" value="1"/>
</dbReference>
<dbReference type="EMBL" id="GBHO01012992">
    <property type="protein sequence ID" value="JAG30612.1"/>
    <property type="molecule type" value="Transcribed_RNA"/>
</dbReference>
<gene>
    <name evidence="6" type="primary">cs</name>
    <name evidence="6" type="ORF">CM83_17330</name>
</gene>
<proteinExistence type="inferred from homology"/>
<dbReference type="GO" id="GO:0005759">
    <property type="term" value="C:mitochondrial matrix"/>
    <property type="evidence" value="ECO:0007669"/>
    <property type="project" value="UniProtKB-SubCell"/>
</dbReference>
<dbReference type="InterPro" id="IPR016142">
    <property type="entry name" value="Citrate_synth-like_lrg_a-sub"/>
</dbReference>
<dbReference type="GO" id="GO:0046912">
    <property type="term" value="F:acyltransferase activity, acyl groups converted into alkyl on transfer"/>
    <property type="evidence" value="ECO:0007669"/>
    <property type="project" value="InterPro"/>
</dbReference>
<comment type="subunit">
    <text evidence="3">Homodimer.</text>
</comment>
<dbReference type="GO" id="GO:0005975">
    <property type="term" value="P:carbohydrate metabolic process"/>
    <property type="evidence" value="ECO:0007669"/>
    <property type="project" value="TreeGrafter"/>
</dbReference>
<dbReference type="GO" id="GO:0006099">
    <property type="term" value="P:tricarboxylic acid cycle"/>
    <property type="evidence" value="ECO:0007669"/>
    <property type="project" value="TreeGrafter"/>
</dbReference>
<dbReference type="PANTHER" id="PTHR11739">
    <property type="entry name" value="CITRATE SYNTHASE"/>
    <property type="match status" value="1"/>
</dbReference>
<organism evidence="6">
    <name type="scientific">Lygus hesperus</name>
    <name type="common">Western plant bug</name>
    <dbReference type="NCBI Taxonomy" id="30085"/>
    <lineage>
        <taxon>Eukaryota</taxon>
        <taxon>Metazoa</taxon>
        <taxon>Ecdysozoa</taxon>
        <taxon>Arthropoda</taxon>
        <taxon>Hexapoda</taxon>
        <taxon>Insecta</taxon>
        <taxon>Pterygota</taxon>
        <taxon>Neoptera</taxon>
        <taxon>Paraneoptera</taxon>
        <taxon>Hemiptera</taxon>
        <taxon>Heteroptera</taxon>
        <taxon>Panheteroptera</taxon>
        <taxon>Cimicomorpha</taxon>
        <taxon>Miridae</taxon>
        <taxon>Mirini</taxon>
        <taxon>Lygus</taxon>
    </lineage>
</organism>
<name>A0A0A9YC28_LYGHE</name>
<feature type="non-terminal residue" evidence="6">
    <location>
        <position position="1"/>
    </location>
</feature>
<evidence type="ECO:0000256" key="2">
    <source>
        <dbReference type="ARBA" id="ARBA00010566"/>
    </source>
</evidence>
<sequence length="487" mass="54417">GILMPVSSRISEIIPRTTAKVVSSGNMLLDRLHQLVPEQREKYKQLKSQKGDVVVDHITVSQILSGMKSLKTLFCDTSKLDSNTGIRLRGRTIEELQQLLPGVPRPGLRKGQPLPEATLWLLLTGDMPNADQVEFIRSELLRRSTISKRVQDSLASLPKDSHPMTQFIQGILFCQPDSVFAAKYNTTTHKQLWECAVEDCLDIIAKAPFIASYIYNNSFKDGKMPDIDKNLDISAAFNRTMGFGPGGNPLKPAFINPQESADSFDEFMRLYFTIHCDHEGGNVSAHATKLIGSTLSDPYLSFAGGMAGLAGPLHGRANQEVLTWTLQVYDEIKKRGCPITEEIIHEMAVKTLNLGHVIPGFGHAVLRVTDPRYTAQHKFALQHLPQDELFHLVCKVYDTIPQILMATGKVKNPWPNVDAHSGSILYYYGLRETTFYTVLFGVSRAIGTLSQFIWDRAMNLPIERPDSVNFQVLNELIERNEAVKGKL</sequence>
<comment type="subcellular location">
    <subcellularLocation>
        <location evidence="1">Mitochondrion matrix</location>
    </subcellularLocation>
</comment>
<reference evidence="6" key="2">
    <citation type="submission" date="2014-07" db="EMBL/GenBank/DDBJ databases">
        <authorList>
            <person name="Hull J."/>
        </authorList>
    </citation>
    <scope>NUCLEOTIDE SEQUENCE</scope>
</reference>
<comment type="similarity">
    <text evidence="2 5">Belongs to the citrate synthase family.</text>
</comment>
<dbReference type="InterPro" id="IPR016143">
    <property type="entry name" value="Citrate_synth-like_sm_a-sub"/>
</dbReference>
<protein>
    <recommendedName>
        <fullName evidence="5">Citrate synthase</fullName>
    </recommendedName>
</protein>
<evidence type="ECO:0000256" key="1">
    <source>
        <dbReference type="ARBA" id="ARBA00004305"/>
    </source>
</evidence>
<dbReference type="Gene3D" id="1.10.230.10">
    <property type="entry name" value="Cytochrome P450-Terp, domain 2"/>
    <property type="match status" value="1"/>
</dbReference>